<keyword evidence="4" id="KW-1185">Reference proteome</keyword>
<evidence type="ECO:0000313" key="3">
    <source>
        <dbReference type="EMBL" id="CAF1586292.1"/>
    </source>
</evidence>
<dbReference type="AlphaFoldDB" id="A0A815ZSM7"/>
<keyword evidence="1" id="KW-0812">Transmembrane</keyword>
<accession>A0A815ZSM7</accession>
<reference evidence="3" key="1">
    <citation type="submission" date="2021-02" db="EMBL/GenBank/DDBJ databases">
        <authorList>
            <person name="Nowell W R."/>
        </authorList>
    </citation>
    <scope>NUCLEOTIDE SEQUENCE</scope>
</reference>
<feature type="transmembrane region" description="Helical" evidence="1">
    <location>
        <begin position="44"/>
        <end position="62"/>
    </location>
</feature>
<sequence>MHFTFLIMATWMRNVYDYIFKLNFFDTETDDEHVKRNEILSTRIYIIVLIIILSLFIEYSSLATQTTIITISSPTQKQFEQLQLKYSIDLKCPCKQFSIPYKEFISVKVKYNEICSSDFVSQQWIDYLYFESLSYYHPLDFRRNAPFKFQLLRTLCQQAIEMINNSLEQFYSNDFITIKPISMNTFNVQLNSTLKAFQQTTFLSFQNLLRLIREEISENRLYSAIDRRSFFKLDLNTYDLFFFQICYKDNTDDRVDDDVSDNDALYRKPEKIYLDINKYDYSECISSSEDVGPTEQIPGMFVSSLPIESLMYSTLECLFDQKCLNIISLYIHSSSTPIHRFSILTQHPSTKYQTIKVLANRSFVEEWINDNSYEKYYNYCQPLFCEYRDKSRNAYVYIFTTTISLFGGLKILLPLIIINIVTFIRKKKQQQPTDTPPISMRIRLCIFLQLIKNLLMTMNIFNSYSSDEHRQKNEIISTKVYFLVLIICLVAFTFNLYIKKEATMKFIPHPTRIQFEELQNKSVENLQCPCTNISVKYSEFVYLSPIHHEICSSVFVSSFWKSEYNIWIHGELCDPKAFDRIGSAFFSLLSKFCKLAKANFQNELTQFYDRQYITTFAVVQNQFNHEISSLIGILKDRMKYSSYEQHIRIYDTFFNNQIYSQLQTGSYIQPTWYNDTIEIGFNLVESDFCSCAIEWNCVKQASFCDNNKEECIPGIFLACNIAATLLSSTTECFFDQDCLNLIKSRMKTDTELYKQLQPLNRSKTSRYVTNATFDELAANLFIENWSESYSYDKYYNSCKPSFCSYKIQERPKFVYILIKLINTCGALTIILKFLIPNIVYIIRRKPGQRQGNIFHKIRITLQLFLTKLLQLNFFRNQSNNLHIIRQQIISTRVYLITFITILVILVLYTSLNRKTITNTIQLTELTQYEELYTKYPHDLICPCNKISIKYENFISLIYTYSEVCSSDFVSREWIWRLYQAANKYHHSFYAKVPVQFSFLMIVCGFTGDVLNHNLHQFHSTRWFSNELISMDLFQKKVNTSVRLFKKSMAQKLKETFDMTREILHGNAFISALRTNWKFMITSITSDNGIYYTKAMSYNNRSCTCATSLRCSEPLVINNITIKGLFIGCYPVEAMLQSSLECFYDETCYNLFLSSLTGKLELASVVKGLKSSYPRHETIQQMVDRLFVDEWHVNDSYENYFQACNPTHCTYSFIQNFNTLKVINTIFDYYGGLNIILSVVIPFIVRIIFQIYCRRRQILVVPNQSASN</sequence>
<feature type="transmembrane region" description="Helical" evidence="1">
    <location>
        <begin position="480"/>
        <end position="498"/>
    </location>
</feature>
<comment type="caution">
    <text evidence="3">The sequence shown here is derived from an EMBL/GenBank/DDBJ whole genome shotgun (WGS) entry which is preliminary data.</text>
</comment>
<gene>
    <name evidence="2" type="ORF">EDS130_LOCUS45459</name>
    <name evidence="3" type="ORF">XAT740_LOCUS46057</name>
</gene>
<protein>
    <submittedName>
        <fullName evidence="3">Uncharacterized protein</fullName>
    </submittedName>
</protein>
<feature type="transmembrane region" description="Helical" evidence="1">
    <location>
        <begin position="394"/>
        <end position="421"/>
    </location>
</feature>
<organism evidence="3 4">
    <name type="scientific">Adineta ricciae</name>
    <name type="common">Rotifer</name>
    <dbReference type="NCBI Taxonomy" id="249248"/>
    <lineage>
        <taxon>Eukaryota</taxon>
        <taxon>Metazoa</taxon>
        <taxon>Spiralia</taxon>
        <taxon>Gnathifera</taxon>
        <taxon>Rotifera</taxon>
        <taxon>Eurotatoria</taxon>
        <taxon>Bdelloidea</taxon>
        <taxon>Adinetida</taxon>
        <taxon>Adinetidae</taxon>
        <taxon>Adineta</taxon>
    </lineage>
</organism>
<dbReference type="EMBL" id="CAJNOJ010001112">
    <property type="protein sequence ID" value="CAF1542995.1"/>
    <property type="molecule type" value="Genomic_DNA"/>
</dbReference>
<name>A0A815ZSM7_ADIRI</name>
<dbReference type="EMBL" id="CAJNOR010006117">
    <property type="protein sequence ID" value="CAF1586292.1"/>
    <property type="molecule type" value="Genomic_DNA"/>
</dbReference>
<keyword evidence="1" id="KW-0472">Membrane</keyword>
<evidence type="ECO:0000313" key="2">
    <source>
        <dbReference type="EMBL" id="CAF1542995.1"/>
    </source>
</evidence>
<feature type="transmembrane region" description="Helical" evidence="1">
    <location>
        <begin position="813"/>
        <end position="835"/>
    </location>
</feature>
<dbReference type="Proteomes" id="UP000663828">
    <property type="component" value="Unassembled WGS sequence"/>
</dbReference>
<feature type="transmembrane region" description="Helical" evidence="1">
    <location>
        <begin position="1228"/>
        <end position="1248"/>
    </location>
</feature>
<feature type="transmembrane region" description="Helical" evidence="1">
    <location>
        <begin position="893"/>
        <end position="911"/>
    </location>
</feature>
<dbReference type="Proteomes" id="UP000663852">
    <property type="component" value="Unassembled WGS sequence"/>
</dbReference>
<keyword evidence="1" id="KW-1133">Transmembrane helix</keyword>
<proteinExistence type="predicted"/>
<evidence type="ECO:0000256" key="1">
    <source>
        <dbReference type="SAM" id="Phobius"/>
    </source>
</evidence>
<evidence type="ECO:0000313" key="4">
    <source>
        <dbReference type="Proteomes" id="UP000663828"/>
    </source>
</evidence>